<dbReference type="InterPro" id="IPR036689">
    <property type="entry name" value="ESAT-6-like_sf"/>
</dbReference>
<feature type="coiled-coil region" evidence="1">
    <location>
        <begin position="65"/>
        <end position="99"/>
    </location>
</feature>
<organism evidence="2 3">
    <name type="scientific">Jutongia hominis</name>
    <dbReference type="NCBI Taxonomy" id="2763664"/>
    <lineage>
        <taxon>Bacteria</taxon>
        <taxon>Bacillati</taxon>
        <taxon>Bacillota</taxon>
        <taxon>Clostridia</taxon>
        <taxon>Lachnospirales</taxon>
        <taxon>Lachnospiraceae</taxon>
        <taxon>Jutongia</taxon>
    </lineage>
</organism>
<sequence length="104" mass="11849">MANALIKVDFEKAFQQANELDEIAANLDNLQKTDLADCMAEVSRNWTGDHADNYIKKGAKTRNDINETARDLKNVANAIREMAKRHKKAEEDAEKIANIRTYRN</sequence>
<evidence type="ECO:0000313" key="3">
    <source>
        <dbReference type="Proteomes" id="UP000637513"/>
    </source>
</evidence>
<evidence type="ECO:0000313" key="2">
    <source>
        <dbReference type="EMBL" id="MBC8557477.1"/>
    </source>
</evidence>
<proteinExistence type="predicted"/>
<gene>
    <name evidence="2" type="ORF">H8700_07130</name>
</gene>
<dbReference type="RefSeq" id="WP_249304682.1">
    <property type="nucleotide sequence ID" value="NZ_JACRSW010000027.1"/>
</dbReference>
<evidence type="ECO:0000256" key="1">
    <source>
        <dbReference type="SAM" id="Coils"/>
    </source>
</evidence>
<keyword evidence="3" id="KW-1185">Reference proteome</keyword>
<accession>A0ABR7MUJ7</accession>
<dbReference type="SUPFAM" id="SSF140453">
    <property type="entry name" value="EsxAB dimer-like"/>
    <property type="match status" value="1"/>
</dbReference>
<comment type="caution">
    <text evidence="2">The sequence shown here is derived from an EMBL/GenBank/DDBJ whole genome shotgun (WGS) entry which is preliminary data.</text>
</comment>
<name>A0ABR7MUJ7_9FIRM</name>
<dbReference type="Gene3D" id="1.10.287.1060">
    <property type="entry name" value="ESAT-6-like"/>
    <property type="match status" value="1"/>
</dbReference>
<reference evidence="2 3" key="1">
    <citation type="submission" date="2020-08" db="EMBL/GenBank/DDBJ databases">
        <title>Genome public.</title>
        <authorList>
            <person name="Liu C."/>
            <person name="Sun Q."/>
        </authorList>
    </citation>
    <scope>NUCLEOTIDE SEQUENCE [LARGE SCALE GENOMIC DNA]</scope>
    <source>
        <strain evidence="2 3">BX3</strain>
    </source>
</reference>
<dbReference type="EMBL" id="JACRSW010000027">
    <property type="protein sequence ID" value="MBC8557477.1"/>
    <property type="molecule type" value="Genomic_DNA"/>
</dbReference>
<protein>
    <submittedName>
        <fullName evidence="2">WXG100 family type VII secretion target</fullName>
    </submittedName>
</protein>
<keyword evidence="1" id="KW-0175">Coiled coil</keyword>
<dbReference type="Proteomes" id="UP000637513">
    <property type="component" value="Unassembled WGS sequence"/>
</dbReference>